<sequence length="162" mass="17307">MALGGAGPQAGLSIGVVVALIIILVVVIIVKRRNLKRKQKLREAEGNNLRLNDVERGHGRGVNRADTAVDLDLPVYQRNNPQDKEEQLSKLQAEIKRLEALPEPHSVETQGLIADLKNDAALLTAAPNVSGGQQSEGQPEPPSYPPPQSNGTPPMPLPAPTS</sequence>
<organism evidence="3 4">
    <name type="scientific">Panaeolus cyanescens</name>
    <dbReference type="NCBI Taxonomy" id="181874"/>
    <lineage>
        <taxon>Eukaryota</taxon>
        <taxon>Fungi</taxon>
        <taxon>Dikarya</taxon>
        <taxon>Basidiomycota</taxon>
        <taxon>Agaricomycotina</taxon>
        <taxon>Agaricomycetes</taxon>
        <taxon>Agaricomycetidae</taxon>
        <taxon>Agaricales</taxon>
        <taxon>Agaricineae</taxon>
        <taxon>Galeropsidaceae</taxon>
        <taxon>Panaeolus</taxon>
    </lineage>
</organism>
<dbReference type="InParanoid" id="A0A409VNB2"/>
<dbReference type="AlphaFoldDB" id="A0A409VNB2"/>
<dbReference type="Proteomes" id="UP000284842">
    <property type="component" value="Unassembled WGS sequence"/>
</dbReference>
<dbReference type="EMBL" id="NHTK01006020">
    <property type="protein sequence ID" value="PPQ67765.1"/>
    <property type="molecule type" value="Genomic_DNA"/>
</dbReference>
<feature type="region of interest" description="Disordered" evidence="1">
    <location>
        <begin position="124"/>
        <end position="162"/>
    </location>
</feature>
<keyword evidence="4" id="KW-1185">Reference proteome</keyword>
<evidence type="ECO:0000256" key="1">
    <source>
        <dbReference type="SAM" id="MobiDB-lite"/>
    </source>
</evidence>
<protein>
    <submittedName>
        <fullName evidence="3">Uncharacterized protein</fullName>
    </submittedName>
</protein>
<keyword evidence="2" id="KW-1133">Transmembrane helix</keyword>
<keyword evidence="2" id="KW-0812">Transmembrane</keyword>
<feature type="transmembrane region" description="Helical" evidence="2">
    <location>
        <begin position="12"/>
        <end position="30"/>
    </location>
</feature>
<comment type="caution">
    <text evidence="3">The sequence shown here is derived from an EMBL/GenBank/DDBJ whole genome shotgun (WGS) entry which is preliminary data.</text>
</comment>
<feature type="compositionally biased region" description="Pro residues" evidence="1">
    <location>
        <begin position="139"/>
        <end position="162"/>
    </location>
</feature>
<name>A0A409VNB2_9AGAR</name>
<dbReference type="OrthoDB" id="3105503at2759"/>
<keyword evidence="2" id="KW-0472">Membrane</keyword>
<proteinExistence type="predicted"/>
<evidence type="ECO:0000313" key="4">
    <source>
        <dbReference type="Proteomes" id="UP000284842"/>
    </source>
</evidence>
<accession>A0A409VNB2</accession>
<reference evidence="3 4" key="1">
    <citation type="journal article" date="2018" name="Evol. Lett.">
        <title>Horizontal gene cluster transfer increased hallucinogenic mushroom diversity.</title>
        <authorList>
            <person name="Reynolds H.T."/>
            <person name="Vijayakumar V."/>
            <person name="Gluck-Thaler E."/>
            <person name="Korotkin H.B."/>
            <person name="Matheny P.B."/>
            <person name="Slot J.C."/>
        </authorList>
    </citation>
    <scope>NUCLEOTIDE SEQUENCE [LARGE SCALE GENOMIC DNA]</scope>
    <source>
        <strain evidence="3 4">2629</strain>
    </source>
</reference>
<evidence type="ECO:0000313" key="3">
    <source>
        <dbReference type="EMBL" id="PPQ67765.1"/>
    </source>
</evidence>
<gene>
    <name evidence="3" type="ORF">CVT24_002775</name>
</gene>
<evidence type="ECO:0000256" key="2">
    <source>
        <dbReference type="SAM" id="Phobius"/>
    </source>
</evidence>